<dbReference type="InterPro" id="IPR018222">
    <property type="entry name" value="Nuclear_transport_factor_2_euk"/>
</dbReference>
<feature type="compositionally biased region" description="Low complexity" evidence="3">
    <location>
        <begin position="429"/>
        <end position="441"/>
    </location>
</feature>
<evidence type="ECO:0000259" key="5">
    <source>
        <dbReference type="PROSITE" id="PS50177"/>
    </source>
</evidence>
<evidence type="ECO:0000256" key="3">
    <source>
        <dbReference type="SAM" id="MobiDB-lite"/>
    </source>
</evidence>
<dbReference type="InterPro" id="IPR000504">
    <property type="entry name" value="RRM_dom"/>
</dbReference>
<dbReference type="PANTHER" id="PTHR10693:SF29">
    <property type="entry name" value="GB|AAD20086.1"/>
    <property type="match status" value="1"/>
</dbReference>
<accession>A0A9Q0GN92</accession>
<dbReference type="PANTHER" id="PTHR10693">
    <property type="entry name" value="RAS GTPASE-ACTIVATING PROTEIN-BINDING PROTEIN"/>
    <property type="match status" value="1"/>
</dbReference>
<reference evidence="6" key="2">
    <citation type="journal article" date="2023" name="Plants (Basel)">
        <title>Annotation of the Turnera subulata (Passifloraceae) Draft Genome Reveals the S-Locus Evolved after the Divergence of Turneroideae from Passifloroideae in a Stepwise Manner.</title>
        <authorList>
            <person name="Henning P.M."/>
            <person name="Roalson E.H."/>
            <person name="Mir W."/>
            <person name="McCubbin A.G."/>
            <person name="Shore J.S."/>
        </authorList>
    </citation>
    <scope>NUCLEOTIDE SEQUENCE</scope>
    <source>
        <strain evidence="6">F60SS</strain>
    </source>
</reference>
<dbReference type="InterPro" id="IPR035979">
    <property type="entry name" value="RBD_domain_sf"/>
</dbReference>
<dbReference type="InterPro" id="IPR039539">
    <property type="entry name" value="Ras_GTPase_bind_prot"/>
</dbReference>
<gene>
    <name evidence="6" type="ORF">Tsubulata_005697</name>
</gene>
<evidence type="ECO:0000256" key="2">
    <source>
        <dbReference type="PROSITE-ProRule" id="PRU00176"/>
    </source>
</evidence>
<dbReference type="SUPFAM" id="SSF54427">
    <property type="entry name" value="NTF2-like"/>
    <property type="match status" value="1"/>
</dbReference>
<dbReference type="SUPFAM" id="SSF54928">
    <property type="entry name" value="RNA-binding domain, RBD"/>
    <property type="match status" value="1"/>
</dbReference>
<dbReference type="GO" id="GO:1990904">
    <property type="term" value="C:ribonucleoprotein complex"/>
    <property type="evidence" value="ECO:0007669"/>
    <property type="project" value="TreeGrafter"/>
</dbReference>
<dbReference type="Pfam" id="PF02136">
    <property type="entry name" value="NTF2"/>
    <property type="match status" value="1"/>
</dbReference>
<evidence type="ECO:0000256" key="1">
    <source>
        <dbReference type="ARBA" id="ARBA00022884"/>
    </source>
</evidence>
<dbReference type="InterPro" id="IPR012677">
    <property type="entry name" value="Nucleotide-bd_a/b_plait_sf"/>
</dbReference>
<reference evidence="6" key="1">
    <citation type="submission" date="2022-02" db="EMBL/GenBank/DDBJ databases">
        <authorList>
            <person name="Henning P.M."/>
            <person name="McCubbin A.G."/>
            <person name="Shore J.S."/>
        </authorList>
    </citation>
    <scope>NUCLEOTIDE SEQUENCE</scope>
    <source>
        <strain evidence="6">F60SS</strain>
        <tissue evidence="6">Leaves</tissue>
    </source>
</reference>
<evidence type="ECO:0000259" key="4">
    <source>
        <dbReference type="PROSITE" id="PS50102"/>
    </source>
</evidence>
<dbReference type="GO" id="GO:0003729">
    <property type="term" value="F:mRNA binding"/>
    <property type="evidence" value="ECO:0007669"/>
    <property type="project" value="TreeGrafter"/>
</dbReference>
<name>A0A9Q0GN92_9ROSI</name>
<dbReference type="OrthoDB" id="339151at2759"/>
<feature type="compositionally biased region" description="Acidic residues" evidence="3">
    <location>
        <begin position="307"/>
        <end position="316"/>
    </location>
</feature>
<dbReference type="FunFam" id="3.30.70.330:FF:000656">
    <property type="entry name" value="Nuclear transport factor 2 family protein"/>
    <property type="match status" value="1"/>
</dbReference>
<organism evidence="6 7">
    <name type="scientific">Turnera subulata</name>
    <dbReference type="NCBI Taxonomy" id="218843"/>
    <lineage>
        <taxon>Eukaryota</taxon>
        <taxon>Viridiplantae</taxon>
        <taxon>Streptophyta</taxon>
        <taxon>Embryophyta</taxon>
        <taxon>Tracheophyta</taxon>
        <taxon>Spermatophyta</taxon>
        <taxon>Magnoliopsida</taxon>
        <taxon>eudicotyledons</taxon>
        <taxon>Gunneridae</taxon>
        <taxon>Pentapetalae</taxon>
        <taxon>rosids</taxon>
        <taxon>fabids</taxon>
        <taxon>Malpighiales</taxon>
        <taxon>Passifloraceae</taxon>
        <taxon>Turnera</taxon>
    </lineage>
</organism>
<dbReference type="InterPro" id="IPR002075">
    <property type="entry name" value="NTF2_dom"/>
</dbReference>
<evidence type="ECO:0000313" key="6">
    <source>
        <dbReference type="EMBL" id="KAJ4851331.1"/>
    </source>
</evidence>
<evidence type="ECO:0000313" key="7">
    <source>
        <dbReference type="Proteomes" id="UP001141552"/>
    </source>
</evidence>
<feature type="region of interest" description="Disordered" evidence="3">
    <location>
        <begin position="277"/>
        <end position="317"/>
    </location>
</feature>
<feature type="domain" description="RRM" evidence="4">
    <location>
        <begin position="320"/>
        <end position="398"/>
    </location>
</feature>
<dbReference type="SMART" id="SM00360">
    <property type="entry name" value="RRM"/>
    <property type="match status" value="1"/>
</dbReference>
<feature type="domain" description="NTF2" evidence="5">
    <location>
        <begin position="14"/>
        <end position="128"/>
    </location>
</feature>
<dbReference type="EMBL" id="JAKUCV010000077">
    <property type="protein sequence ID" value="KAJ4851331.1"/>
    <property type="molecule type" value="Genomic_DNA"/>
</dbReference>
<dbReference type="Gene3D" id="3.10.450.50">
    <property type="match status" value="1"/>
</dbReference>
<proteinExistence type="predicted"/>
<dbReference type="CDD" id="cd00780">
    <property type="entry name" value="NTF2"/>
    <property type="match status" value="1"/>
</dbReference>
<evidence type="ECO:0008006" key="8">
    <source>
        <dbReference type="Google" id="ProtNLM"/>
    </source>
</evidence>
<sequence length="461" mass="50637">MASSYPGHVSANQVGPYFVKQYYQVLQQHPHLVHQFYTDASTMVRVDGDWTNTASTMLEINAVVGSLSFSAIEIKTINSLESLNGSVLVVVSGTVKTKDLGFRRTFVETFFLAPQDKGFFVLNDIFQFIDEGIIYEQHPAPVSSENIYHQHPAAITSDDSHDNQINASGSHQEPPVSDNVLEEEAREYVSLVHIEDDPVDKYSLPDQQQHEDFETEVVVEETPVEEAAATYQGVVNAMPDPPAAALEEPAEEPLRVAGGGQFSPPVAAQSSANPITTTTSEWNYIPPSSTQQSDSRQSFTPESAYEPVEEGLGLDEGEPKSVYVRNLPSDVTAAEIDQEFRNFGTIKPDGVFIRNRKDVVGVCYAFVEFEDLQSVQNAVKASPIQLAGRQVYIEERRPNSGIASRGGSYDDGIGRGRGRGSYQTDAPRGRFGNRNLGRGSNQDGGDYNRSRGNGVYQRGSR</sequence>
<dbReference type="Proteomes" id="UP001141552">
    <property type="component" value="Unassembled WGS sequence"/>
</dbReference>
<keyword evidence="7" id="KW-1185">Reference proteome</keyword>
<feature type="region of interest" description="Disordered" evidence="3">
    <location>
        <begin position="398"/>
        <end position="461"/>
    </location>
</feature>
<dbReference type="InterPro" id="IPR032710">
    <property type="entry name" value="NTF2-like_dom_sf"/>
</dbReference>
<dbReference type="CDD" id="cd00590">
    <property type="entry name" value="RRM_SF"/>
    <property type="match status" value="1"/>
</dbReference>
<dbReference type="Gene3D" id="3.30.70.330">
    <property type="match status" value="1"/>
</dbReference>
<protein>
    <recommendedName>
        <fullName evidence="8">NTF2 domain-containing protein</fullName>
    </recommendedName>
</protein>
<feature type="region of interest" description="Disordered" evidence="3">
    <location>
        <begin position="157"/>
        <end position="177"/>
    </location>
</feature>
<dbReference type="PROSITE" id="PS50102">
    <property type="entry name" value="RRM"/>
    <property type="match status" value="1"/>
</dbReference>
<comment type="caution">
    <text evidence="6">The sequence shown here is derived from an EMBL/GenBank/DDBJ whole genome shotgun (WGS) entry which is preliminary data.</text>
</comment>
<keyword evidence="1 2" id="KW-0694">RNA-binding</keyword>
<dbReference type="FunFam" id="3.10.450.50:FF:000003">
    <property type="entry name" value="Nuclear transport factor 2 family protein"/>
    <property type="match status" value="1"/>
</dbReference>
<dbReference type="PROSITE" id="PS50177">
    <property type="entry name" value="NTF2_DOMAIN"/>
    <property type="match status" value="1"/>
</dbReference>
<dbReference type="Pfam" id="PF00076">
    <property type="entry name" value="RRM_1"/>
    <property type="match status" value="1"/>
</dbReference>
<dbReference type="GO" id="GO:0005829">
    <property type="term" value="C:cytosol"/>
    <property type="evidence" value="ECO:0007669"/>
    <property type="project" value="TreeGrafter"/>
</dbReference>
<dbReference type="AlphaFoldDB" id="A0A9Q0GN92"/>
<feature type="compositionally biased region" description="Polar residues" evidence="3">
    <location>
        <begin position="277"/>
        <end position="301"/>
    </location>
</feature>